<dbReference type="Gene3D" id="3.40.30.10">
    <property type="entry name" value="Glutaredoxin"/>
    <property type="match status" value="1"/>
</dbReference>
<dbReference type="PROSITE" id="PS51352">
    <property type="entry name" value="THIOREDOXIN_2"/>
    <property type="match status" value="1"/>
</dbReference>
<dbReference type="InterPro" id="IPR017937">
    <property type="entry name" value="Thioredoxin_CS"/>
</dbReference>
<proteinExistence type="predicted"/>
<evidence type="ECO:0000256" key="1">
    <source>
        <dbReference type="SAM" id="SignalP"/>
    </source>
</evidence>
<evidence type="ECO:0000313" key="4">
    <source>
        <dbReference type="Proteomes" id="UP000289340"/>
    </source>
</evidence>
<feature type="domain" description="Thioredoxin" evidence="2">
    <location>
        <begin position="23"/>
        <end position="146"/>
    </location>
</feature>
<dbReference type="PROSITE" id="PS00194">
    <property type="entry name" value="THIOREDOXIN_1"/>
    <property type="match status" value="1"/>
</dbReference>
<organism evidence="3 4">
    <name type="scientific">Glycine soja</name>
    <name type="common">Wild soybean</name>
    <dbReference type="NCBI Taxonomy" id="3848"/>
    <lineage>
        <taxon>Eukaryota</taxon>
        <taxon>Viridiplantae</taxon>
        <taxon>Streptophyta</taxon>
        <taxon>Embryophyta</taxon>
        <taxon>Tracheophyta</taxon>
        <taxon>Spermatophyta</taxon>
        <taxon>Magnoliopsida</taxon>
        <taxon>eudicotyledons</taxon>
        <taxon>Gunneridae</taxon>
        <taxon>Pentapetalae</taxon>
        <taxon>rosids</taxon>
        <taxon>fabids</taxon>
        <taxon>Fabales</taxon>
        <taxon>Fabaceae</taxon>
        <taxon>Papilionoideae</taxon>
        <taxon>50 kb inversion clade</taxon>
        <taxon>NPAAA clade</taxon>
        <taxon>indigoferoid/millettioid clade</taxon>
        <taxon>Phaseoleae</taxon>
        <taxon>Glycine</taxon>
        <taxon>Glycine subgen. Soja</taxon>
    </lineage>
</organism>
<dbReference type="InterPro" id="IPR050620">
    <property type="entry name" value="Thioredoxin_H-type-like"/>
</dbReference>
<gene>
    <name evidence="3" type="ORF">D0Y65_005645</name>
</gene>
<dbReference type="AlphaFoldDB" id="A0A445L5Q8"/>
<comment type="caution">
    <text evidence="3">The sequence shown here is derived from an EMBL/GenBank/DDBJ whole genome shotgun (WGS) entry which is preliminary data.</text>
</comment>
<reference evidence="3 4" key="1">
    <citation type="submission" date="2018-09" db="EMBL/GenBank/DDBJ databases">
        <title>A high-quality reference genome of wild soybean provides a powerful tool to mine soybean genomes.</title>
        <authorList>
            <person name="Xie M."/>
            <person name="Chung C.Y.L."/>
            <person name="Li M.-W."/>
            <person name="Wong F.-L."/>
            <person name="Chan T.-F."/>
            <person name="Lam H.-M."/>
        </authorList>
    </citation>
    <scope>NUCLEOTIDE SEQUENCE [LARGE SCALE GENOMIC DNA]</scope>
    <source>
        <strain evidence="4">cv. W05</strain>
        <tissue evidence="3">Hypocotyl of etiolated seedlings</tissue>
    </source>
</reference>
<accession>A0A445L5Q8</accession>
<dbReference type="Pfam" id="PF00085">
    <property type="entry name" value="Thioredoxin"/>
    <property type="match status" value="1"/>
</dbReference>
<sequence length="146" mass="16664">MVFCLQHLEPILLHLQFAFLDCIAQADDDSDHNVEFASGNVQVITTKESWDQKLEQARRDSKIVIANFSATWCGPCKMIAPYYCELSEKYPSIMFLLVDVDELAVSSKAITIIIYLKLSKNILISTALYVDVHWETEIFICKSIIK</sequence>
<dbReference type="SUPFAM" id="SSF52833">
    <property type="entry name" value="Thioredoxin-like"/>
    <property type="match status" value="1"/>
</dbReference>
<dbReference type="InterPro" id="IPR013766">
    <property type="entry name" value="Thioredoxin_domain"/>
</dbReference>
<dbReference type="PANTHER" id="PTHR10438:SF434">
    <property type="entry name" value="THIOREDOXIN H9"/>
    <property type="match status" value="1"/>
</dbReference>
<dbReference type="EMBL" id="QZWG01000003">
    <property type="protein sequence ID" value="RZC18475.1"/>
    <property type="molecule type" value="Genomic_DNA"/>
</dbReference>
<keyword evidence="1" id="KW-0732">Signal</keyword>
<dbReference type="InterPro" id="IPR036249">
    <property type="entry name" value="Thioredoxin-like_sf"/>
</dbReference>
<dbReference type="Proteomes" id="UP000289340">
    <property type="component" value="Chromosome 3"/>
</dbReference>
<protein>
    <submittedName>
        <fullName evidence="3">Thioredoxin H-type isoform E</fullName>
    </submittedName>
</protein>
<feature type="signal peptide" evidence="1">
    <location>
        <begin position="1"/>
        <end position="26"/>
    </location>
</feature>
<evidence type="ECO:0000259" key="2">
    <source>
        <dbReference type="PROSITE" id="PS51352"/>
    </source>
</evidence>
<name>A0A445L5Q8_GLYSO</name>
<keyword evidence="4" id="KW-1185">Reference proteome</keyword>
<feature type="chain" id="PRO_5019299408" evidence="1">
    <location>
        <begin position="27"/>
        <end position="146"/>
    </location>
</feature>
<dbReference type="CDD" id="cd02947">
    <property type="entry name" value="TRX_family"/>
    <property type="match status" value="1"/>
</dbReference>
<dbReference type="PANTHER" id="PTHR10438">
    <property type="entry name" value="THIOREDOXIN"/>
    <property type="match status" value="1"/>
</dbReference>
<evidence type="ECO:0000313" key="3">
    <source>
        <dbReference type="EMBL" id="RZC18475.1"/>
    </source>
</evidence>